<protein>
    <submittedName>
        <fullName evidence="1">Uncharacterized protein</fullName>
    </submittedName>
</protein>
<dbReference type="EMBL" id="FNFO01000003">
    <property type="protein sequence ID" value="SDK66068.1"/>
    <property type="molecule type" value="Genomic_DNA"/>
</dbReference>
<keyword evidence="2" id="KW-1185">Reference proteome</keyword>
<gene>
    <name evidence="1" type="ORF">SAMN05421823_103213</name>
</gene>
<evidence type="ECO:0000313" key="1">
    <source>
        <dbReference type="EMBL" id="SDK66068.1"/>
    </source>
</evidence>
<reference evidence="1 2" key="1">
    <citation type="submission" date="2016-10" db="EMBL/GenBank/DDBJ databases">
        <authorList>
            <person name="de Groot N.N."/>
        </authorList>
    </citation>
    <scope>NUCLEOTIDE SEQUENCE [LARGE SCALE GENOMIC DNA]</scope>
    <source>
        <strain evidence="1 2">DSM 25186</strain>
    </source>
</reference>
<evidence type="ECO:0000313" key="2">
    <source>
        <dbReference type="Proteomes" id="UP000198510"/>
    </source>
</evidence>
<dbReference type="AlphaFoldDB" id="A0A1G9DQA9"/>
<dbReference type="Proteomes" id="UP000198510">
    <property type="component" value="Unassembled WGS sequence"/>
</dbReference>
<dbReference type="STRING" id="1075417.SAMN05421823_103213"/>
<accession>A0A1G9DQA9</accession>
<name>A0A1G9DQA9_9BACT</name>
<proteinExistence type="predicted"/>
<organism evidence="1 2">
    <name type="scientific">Catalinimonas alkaloidigena</name>
    <dbReference type="NCBI Taxonomy" id="1075417"/>
    <lineage>
        <taxon>Bacteria</taxon>
        <taxon>Pseudomonadati</taxon>
        <taxon>Bacteroidota</taxon>
        <taxon>Cytophagia</taxon>
        <taxon>Cytophagales</taxon>
        <taxon>Catalimonadaceae</taxon>
        <taxon>Catalinimonas</taxon>
    </lineage>
</organism>
<sequence length="164" mass="18314">MQAVNSLEANGKIVEKIFRFNYLIDGEEEEDAGIVQIEFSDGSVLELDLVSDGESIAIKWKNRQSSIEESQLDKGFKILLTERSPYCQLKGRKVVHTDELLFGAIEQELDEMVIAGVGLLADDGSLLVYYNGGNYAKLYFNQHPPSLGNPFKLQWRHGGFIGVS</sequence>